<keyword evidence="2" id="KW-1185">Reference proteome</keyword>
<evidence type="ECO:0000313" key="1">
    <source>
        <dbReference type="EMBL" id="MET4721139.1"/>
    </source>
</evidence>
<sequence>MFDIDTIEDCDECDGESLHAYGYDRDLGEWQ</sequence>
<name>A0ABV2RW20_BRAJP</name>
<proteinExistence type="predicted"/>
<dbReference type="Proteomes" id="UP001549291">
    <property type="component" value="Unassembled WGS sequence"/>
</dbReference>
<protein>
    <submittedName>
        <fullName evidence="1">Uncharacterized protein</fullName>
    </submittedName>
</protein>
<evidence type="ECO:0000313" key="2">
    <source>
        <dbReference type="Proteomes" id="UP001549291"/>
    </source>
</evidence>
<gene>
    <name evidence="1" type="ORF">ABIF63_005245</name>
</gene>
<comment type="caution">
    <text evidence="1">The sequence shown here is derived from an EMBL/GenBank/DDBJ whole genome shotgun (WGS) entry which is preliminary data.</text>
</comment>
<reference evidence="1 2" key="1">
    <citation type="submission" date="2024-06" db="EMBL/GenBank/DDBJ databases">
        <title>Genomic Encyclopedia of Type Strains, Phase V (KMG-V): Genome sequencing to study the core and pangenomes of soil and plant-associated prokaryotes.</title>
        <authorList>
            <person name="Whitman W."/>
        </authorList>
    </citation>
    <scope>NUCLEOTIDE SEQUENCE [LARGE SCALE GENOMIC DNA]</scope>
    <source>
        <strain evidence="1 2">USDA 160</strain>
    </source>
</reference>
<organism evidence="1 2">
    <name type="scientific">Bradyrhizobium japonicum</name>
    <dbReference type="NCBI Taxonomy" id="375"/>
    <lineage>
        <taxon>Bacteria</taxon>
        <taxon>Pseudomonadati</taxon>
        <taxon>Pseudomonadota</taxon>
        <taxon>Alphaproteobacteria</taxon>
        <taxon>Hyphomicrobiales</taxon>
        <taxon>Nitrobacteraceae</taxon>
        <taxon>Bradyrhizobium</taxon>
    </lineage>
</organism>
<dbReference type="EMBL" id="JBEPTQ010000002">
    <property type="protein sequence ID" value="MET4721139.1"/>
    <property type="molecule type" value="Genomic_DNA"/>
</dbReference>
<accession>A0ABV2RW20</accession>